<keyword evidence="5 7" id="KW-1133">Transmembrane helix</keyword>
<dbReference type="PANTHER" id="PTHR43163:SF6">
    <property type="entry name" value="DIPEPTIDE TRANSPORT SYSTEM PERMEASE PROTEIN DPPB-RELATED"/>
    <property type="match status" value="1"/>
</dbReference>
<name>A0ABN2RHP6_9MICO</name>
<dbReference type="InterPro" id="IPR035906">
    <property type="entry name" value="MetI-like_sf"/>
</dbReference>
<dbReference type="SUPFAM" id="SSF161098">
    <property type="entry name" value="MetI-like"/>
    <property type="match status" value="1"/>
</dbReference>
<dbReference type="PANTHER" id="PTHR43163">
    <property type="entry name" value="DIPEPTIDE TRANSPORT SYSTEM PERMEASE PROTEIN DPPB-RELATED"/>
    <property type="match status" value="1"/>
</dbReference>
<evidence type="ECO:0000256" key="7">
    <source>
        <dbReference type="RuleBase" id="RU363032"/>
    </source>
</evidence>
<dbReference type="Pfam" id="PF00528">
    <property type="entry name" value="BPD_transp_1"/>
    <property type="match status" value="1"/>
</dbReference>
<evidence type="ECO:0000256" key="1">
    <source>
        <dbReference type="ARBA" id="ARBA00004651"/>
    </source>
</evidence>
<dbReference type="Proteomes" id="UP001499933">
    <property type="component" value="Unassembled WGS sequence"/>
</dbReference>
<keyword evidence="3" id="KW-1003">Cell membrane</keyword>
<feature type="transmembrane region" description="Helical" evidence="7">
    <location>
        <begin position="30"/>
        <end position="51"/>
    </location>
</feature>
<dbReference type="CDD" id="cd06261">
    <property type="entry name" value="TM_PBP2"/>
    <property type="match status" value="1"/>
</dbReference>
<dbReference type="Pfam" id="PF19300">
    <property type="entry name" value="BPD_transp_1_N"/>
    <property type="match status" value="1"/>
</dbReference>
<comment type="similarity">
    <text evidence="7">Belongs to the binding-protein-dependent transport system permease family.</text>
</comment>
<comment type="caution">
    <text evidence="9">The sequence shown here is derived from an EMBL/GenBank/DDBJ whole genome shotgun (WGS) entry which is preliminary data.</text>
</comment>
<feature type="domain" description="ABC transmembrane type-1" evidence="8">
    <location>
        <begin position="116"/>
        <end position="322"/>
    </location>
</feature>
<feature type="transmembrane region" description="Helical" evidence="7">
    <location>
        <begin position="116"/>
        <end position="140"/>
    </location>
</feature>
<protein>
    <submittedName>
        <fullName evidence="9">ABC transporter permease</fullName>
    </submittedName>
</protein>
<evidence type="ECO:0000313" key="9">
    <source>
        <dbReference type="EMBL" id="GAA1969256.1"/>
    </source>
</evidence>
<dbReference type="InterPro" id="IPR045621">
    <property type="entry name" value="BPD_transp_1_N"/>
</dbReference>
<evidence type="ECO:0000256" key="5">
    <source>
        <dbReference type="ARBA" id="ARBA00022989"/>
    </source>
</evidence>
<evidence type="ECO:0000256" key="3">
    <source>
        <dbReference type="ARBA" id="ARBA00022475"/>
    </source>
</evidence>
<reference evidence="9 10" key="1">
    <citation type="journal article" date="2019" name="Int. J. Syst. Evol. Microbiol.">
        <title>The Global Catalogue of Microorganisms (GCM) 10K type strain sequencing project: providing services to taxonomists for standard genome sequencing and annotation.</title>
        <authorList>
            <consortium name="The Broad Institute Genomics Platform"/>
            <consortium name="The Broad Institute Genome Sequencing Center for Infectious Disease"/>
            <person name="Wu L."/>
            <person name="Ma J."/>
        </authorList>
    </citation>
    <scope>NUCLEOTIDE SEQUENCE [LARGE SCALE GENOMIC DNA]</scope>
    <source>
        <strain evidence="9 10">JCM 14901</strain>
    </source>
</reference>
<keyword evidence="2 7" id="KW-0813">Transport</keyword>
<evidence type="ECO:0000256" key="6">
    <source>
        <dbReference type="ARBA" id="ARBA00023136"/>
    </source>
</evidence>
<dbReference type="PROSITE" id="PS50928">
    <property type="entry name" value="ABC_TM1"/>
    <property type="match status" value="1"/>
</dbReference>
<dbReference type="RefSeq" id="WP_344097217.1">
    <property type="nucleotide sequence ID" value="NZ_BAAAOG010000011.1"/>
</dbReference>
<feature type="transmembrane region" description="Helical" evidence="7">
    <location>
        <begin position="303"/>
        <end position="329"/>
    </location>
</feature>
<gene>
    <name evidence="9" type="ORF">GCM10009776_35430</name>
</gene>
<comment type="subcellular location">
    <subcellularLocation>
        <location evidence="1 7">Cell membrane</location>
        <topology evidence="1 7">Multi-pass membrane protein</topology>
    </subcellularLocation>
</comment>
<organism evidence="9 10">
    <name type="scientific">Microbacterium deminutum</name>
    <dbReference type="NCBI Taxonomy" id="344164"/>
    <lineage>
        <taxon>Bacteria</taxon>
        <taxon>Bacillati</taxon>
        <taxon>Actinomycetota</taxon>
        <taxon>Actinomycetes</taxon>
        <taxon>Micrococcales</taxon>
        <taxon>Microbacteriaceae</taxon>
        <taxon>Microbacterium</taxon>
    </lineage>
</organism>
<accession>A0ABN2RHP6</accession>
<dbReference type="EMBL" id="BAAAOG010000011">
    <property type="protein sequence ID" value="GAA1969256.1"/>
    <property type="molecule type" value="Genomic_DNA"/>
</dbReference>
<proteinExistence type="inferred from homology"/>
<dbReference type="InterPro" id="IPR000515">
    <property type="entry name" value="MetI-like"/>
</dbReference>
<feature type="transmembrane region" description="Helical" evidence="7">
    <location>
        <begin position="152"/>
        <end position="178"/>
    </location>
</feature>
<evidence type="ECO:0000256" key="2">
    <source>
        <dbReference type="ARBA" id="ARBA00022448"/>
    </source>
</evidence>
<feature type="transmembrane region" description="Helical" evidence="7">
    <location>
        <begin position="198"/>
        <end position="219"/>
    </location>
</feature>
<keyword evidence="4 7" id="KW-0812">Transmembrane</keyword>
<evidence type="ECO:0000313" key="10">
    <source>
        <dbReference type="Proteomes" id="UP001499933"/>
    </source>
</evidence>
<keyword evidence="6 7" id="KW-0472">Membrane</keyword>
<feature type="transmembrane region" description="Helical" evidence="7">
    <location>
        <begin position="264"/>
        <end position="283"/>
    </location>
</feature>
<sequence length="338" mass="36580">MSTVSLPAARTTPVRSSATVGWAWWLTRRLGAGLLVVWGVTVFIFVSTQLLPNDPAHAILGIQATQESIDALTRQLGLDRPAYEQYAAWLGGLLHGDFGISLGTKQPVTAVIGYRFFNSVVLMLIAAVIAIPLAVFLGVVTAVRRDRRMDRTVLSAGMVLTSLPDFVIALALVVLFATTVTRLLPAVSAFPAGDWPTWYPNELVLPVATMVLVSVPYLYRLFRASMIDVLESEYVQMARLKGIPERVIIVKHALPNALVPGIQATGLLLSGMLAGIVIVEYVFRYPGLGTALTQAINIRDLPVIQAIVLIYALAVVLFNLLADIATILATPKLRTARS</sequence>
<evidence type="ECO:0000256" key="4">
    <source>
        <dbReference type="ARBA" id="ARBA00022692"/>
    </source>
</evidence>
<keyword evidence="10" id="KW-1185">Reference proteome</keyword>
<dbReference type="Gene3D" id="1.10.3720.10">
    <property type="entry name" value="MetI-like"/>
    <property type="match status" value="1"/>
</dbReference>
<evidence type="ECO:0000259" key="8">
    <source>
        <dbReference type="PROSITE" id="PS50928"/>
    </source>
</evidence>